<evidence type="ECO:0000256" key="1">
    <source>
        <dbReference type="ARBA" id="ARBA00004123"/>
    </source>
</evidence>
<comment type="caution">
    <text evidence="8">The sequence shown here is derived from an EMBL/GenBank/DDBJ whole genome shotgun (WGS) entry which is preliminary data.</text>
</comment>
<reference evidence="8 9" key="1">
    <citation type="submission" date="2020-09" db="EMBL/GenBank/DDBJ databases">
        <title>De no assembly of potato wild relative species, Solanum commersonii.</title>
        <authorList>
            <person name="Cho K."/>
        </authorList>
    </citation>
    <scope>NUCLEOTIDE SEQUENCE [LARGE SCALE GENOMIC DNA]</scope>
    <source>
        <strain evidence="8">LZ3.2</strain>
        <tissue evidence="8">Leaf</tissue>
    </source>
</reference>
<accession>A0A9J5W9C7</accession>
<feature type="domain" description="AP2/ERF" evidence="7">
    <location>
        <begin position="1"/>
        <end position="52"/>
    </location>
</feature>
<keyword evidence="5" id="KW-0804">Transcription</keyword>
<evidence type="ECO:0000256" key="3">
    <source>
        <dbReference type="ARBA" id="ARBA00023015"/>
    </source>
</evidence>
<evidence type="ECO:0000256" key="5">
    <source>
        <dbReference type="ARBA" id="ARBA00023163"/>
    </source>
</evidence>
<evidence type="ECO:0000256" key="2">
    <source>
        <dbReference type="ARBA" id="ARBA00022745"/>
    </source>
</evidence>
<dbReference type="EMBL" id="JACXVP010000012">
    <property type="protein sequence ID" value="KAG5571582.1"/>
    <property type="molecule type" value="Genomic_DNA"/>
</dbReference>
<comment type="subcellular location">
    <subcellularLocation>
        <location evidence="1">Nucleus</location>
    </subcellularLocation>
</comment>
<proteinExistence type="predicted"/>
<dbReference type="GO" id="GO:0009873">
    <property type="term" value="P:ethylene-activated signaling pathway"/>
    <property type="evidence" value="ECO:0007669"/>
    <property type="project" value="UniProtKB-KW"/>
</dbReference>
<evidence type="ECO:0000256" key="4">
    <source>
        <dbReference type="ARBA" id="ARBA00023125"/>
    </source>
</evidence>
<dbReference type="Proteomes" id="UP000824120">
    <property type="component" value="Chromosome 12"/>
</dbReference>
<dbReference type="SUPFAM" id="SSF54171">
    <property type="entry name" value="DNA-binding domain"/>
    <property type="match status" value="1"/>
</dbReference>
<keyword evidence="6" id="KW-0539">Nucleus</keyword>
<dbReference type="AlphaFoldDB" id="A0A9J5W9C7"/>
<dbReference type="PANTHER" id="PTHR31677">
    <property type="entry name" value="AP2 DOMAIN CLASS TRANSCRIPTION FACTOR"/>
    <property type="match status" value="1"/>
</dbReference>
<organism evidence="8 9">
    <name type="scientific">Solanum commersonii</name>
    <name type="common">Commerson's wild potato</name>
    <name type="synonym">Commerson's nightshade</name>
    <dbReference type="NCBI Taxonomy" id="4109"/>
    <lineage>
        <taxon>Eukaryota</taxon>
        <taxon>Viridiplantae</taxon>
        <taxon>Streptophyta</taxon>
        <taxon>Embryophyta</taxon>
        <taxon>Tracheophyta</taxon>
        <taxon>Spermatophyta</taxon>
        <taxon>Magnoliopsida</taxon>
        <taxon>eudicotyledons</taxon>
        <taxon>Gunneridae</taxon>
        <taxon>Pentapetalae</taxon>
        <taxon>asterids</taxon>
        <taxon>lamiids</taxon>
        <taxon>Solanales</taxon>
        <taxon>Solanaceae</taxon>
        <taxon>Solanoideae</taxon>
        <taxon>Solaneae</taxon>
        <taxon>Solanum</taxon>
    </lineage>
</organism>
<evidence type="ECO:0000313" key="8">
    <source>
        <dbReference type="EMBL" id="KAG5571582.1"/>
    </source>
</evidence>
<keyword evidence="3" id="KW-0805">Transcription regulation</keyword>
<dbReference type="InterPro" id="IPR016177">
    <property type="entry name" value="DNA-bd_dom_sf"/>
</dbReference>
<name>A0A9J5W9C7_SOLCO</name>
<evidence type="ECO:0000259" key="7">
    <source>
        <dbReference type="PROSITE" id="PS51032"/>
    </source>
</evidence>
<protein>
    <recommendedName>
        <fullName evidence="7">AP2/ERF domain-containing protein</fullName>
    </recommendedName>
</protein>
<dbReference type="GO" id="GO:0003700">
    <property type="term" value="F:DNA-binding transcription factor activity"/>
    <property type="evidence" value="ECO:0007669"/>
    <property type="project" value="InterPro"/>
</dbReference>
<keyword evidence="2" id="KW-0936">Ethylene signaling pathway</keyword>
<keyword evidence="9" id="KW-1185">Reference proteome</keyword>
<dbReference type="InterPro" id="IPR001471">
    <property type="entry name" value="AP2/ERF_dom"/>
</dbReference>
<dbReference type="PROSITE" id="PS51032">
    <property type="entry name" value="AP2_ERF"/>
    <property type="match status" value="1"/>
</dbReference>
<sequence length="87" mass="9327">MSPKAKCTAVAKTTKMPLKGNEGTFDTAVEAGKAYDAAAINFHEIKAKTNFPFPAPPINFPPRKNSYVQSANAMLAVESPLPLDLSF</sequence>
<dbReference type="GO" id="GO:0003677">
    <property type="term" value="F:DNA binding"/>
    <property type="evidence" value="ECO:0007669"/>
    <property type="project" value="UniProtKB-KW"/>
</dbReference>
<evidence type="ECO:0000313" key="9">
    <source>
        <dbReference type="Proteomes" id="UP000824120"/>
    </source>
</evidence>
<evidence type="ECO:0000256" key="6">
    <source>
        <dbReference type="ARBA" id="ARBA00023242"/>
    </source>
</evidence>
<dbReference type="GO" id="GO:0005634">
    <property type="term" value="C:nucleus"/>
    <property type="evidence" value="ECO:0007669"/>
    <property type="project" value="UniProtKB-SubCell"/>
</dbReference>
<dbReference type="OrthoDB" id="1931494at2759"/>
<gene>
    <name evidence="8" type="ORF">H5410_061348</name>
</gene>
<dbReference type="PANTHER" id="PTHR31677:SF212">
    <property type="entry name" value="ETHYLENE-RESPONSIVE TRANSCRIPTION FACTOR 8"/>
    <property type="match status" value="1"/>
</dbReference>
<keyword evidence="4" id="KW-0238">DNA-binding</keyword>
<dbReference type="InterPro" id="IPR036955">
    <property type="entry name" value="AP2/ERF_dom_sf"/>
</dbReference>
<dbReference type="Gene3D" id="3.30.730.10">
    <property type="entry name" value="AP2/ERF domain"/>
    <property type="match status" value="1"/>
</dbReference>